<dbReference type="PRINTS" id="PR00743">
    <property type="entry name" value="GLHYDRLASE36"/>
</dbReference>
<dbReference type="CDD" id="cd14791">
    <property type="entry name" value="GH36"/>
    <property type="match status" value="1"/>
</dbReference>
<dbReference type="InterPro" id="IPR031705">
    <property type="entry name" value="Glyco_hydro_36_C"/>
</dbReference>
<dbReference type="InterPro" id="IPR038417">
    <property type="entry name" value="Alpga-gal_N_sf"/>
</dbReference>
<dbReference type="InterPro" id="IPR031704">
    <property type="entry name" value="Glyco_hydro_36_N"/>
</dbReference>
<evidence type="ECO:0000256" key="4">
    <source>
        <dbReference type="ARBA" id="ARBA00023295"/>
    </source>
</evidence>
<comment type="caution">
    <text evidence="8">The sequence shown here is derived from an EMBL/GenBank/DDBJ whole genome shotgun (WGS) entry which is preliminary data.</text>
</comment>
<dbReference type="PROSITE" id="PS00512">
    <property type="entry name" value="ALPHA_GALACTOSIDASE"/>
    <property type="match status" value="1"/>
</dbReference>
<dbReference type="Pfam" id="PF02065">
    <property type="entry name" value="Melibiase"/>
    <property type="match status" value="1"/>
</dbReference>
<keyword evidence="4 5" id="KW-0326">Glycosidase</keyword>
<dbReference type="EMBL" id="JAJCIS010000002">
    <property type="protein sequence ID" value="MCB7386535.1"/>
    <property type="molecule type" value="Genomic_DNA"/>
</dbReference>
<keyword evidence="9" id="KW-1185">Reference proteome</keyword>
<reference evidence="8 9" key="1">
    <citation type="submission" date="2021-10" db="EMBL/GenBank/DDBJ databases">
        <title>Collection of gut derived symbiotic bacterial strains cultured from healthy donors.</title>
        <authorList>
            <person name="Lin H."/>
            <person name="Littmann E."/>
            <person name="Kohout C."/>
            <person name="Pamer E.G."/>
        </authorList>
    </citation>
    <scope>NUCLEOTIDE SEQUENCE [LARGE SCALE GENOMIC DNA]</scope>
    <source>
        <strain evidence="8 9">DFI.1.165</strain>
    </source>
</reference>
<dbReference type="PANTHER" id="PTHR43053">
    <property type="entry name" value="GLYCOSIDASE FAMILY 31"/>
    <property type="match status" value="1"/>
</dbReference>
<evidence type="ECO:0000313" key="8">
    <source>
        <dbReference type="EMBL" id="MCB7386535.1"/>
    </source>
</evidence>
<dbReference type="InterPro" id="IPR013780">
    <property type="entry name" value="Glyco_hydro_b"/>
</dbReference>
<dbReference type="Pfam" id="PF16875">
    <property type="entry name" value="Glyco_hydro_36N"/>
    <property type="match status" value="1"/>
</dbReference>
<dbReference type="GO" id="GO:0004557">
    <property type="term" value="F:alpha-galactosidase activity"/>
    <property type="evidence" value="ECO:0007669"/>
    <property type="project" value="UniProtKB-EC"/>
</dbReference>
<organism evidence="8 9">
    <name type="scientific">Bariatricus massiliensis</name>
    <dbReference type="NCBI Taxonomy" id="1745713"/>
    <lineage>
        <taxon>Bacteria</taxon>
        <taxon>Bacillati</taxon>
        <taxon>Bacillota</taxon>
        <taxon>Clostridia</taxon>
        <taxon>Lachnospirales</taxon>
        <taxon>Lachnospiraceae</taxon>
        <taxon>Bariatricus</taxon>
    </lineage>
</organism>
<dbReference type="EC" id="3.2.1.22" evidence="2 5"/>
<dbReference type="SUPFAM" id="SSF51445">
    <property type="entry name" value="(Trans)glycosidases"/>
    <property type="match status" value="1"/>
</dbReference>
<accession>A0ABS8DDP2</accession>
<evidence type="ECO:0000313" key="9">
    <source>
        <dbReference type="Proteomes" id="UP001299546"/>
    </source>
</evidence>
<comment type="similarity">
    <text evidence="5">Belongs to the glycosyl hydrolase.</text>
</comment>
<gene>
    <name evidence="8" type="ORF">LIZ65_04475</name>
</gene>
<dbReference type="PIRSF" id="PIRSF005536">
    <property type="entry name" value="Agal"/>
    <property type="match status" value="1"/>
</dbReference>
<feature type="domain" description="Glycosyl hydrolase family 36 N-terminal" evidence="7">
    <location>
        <begin position="29"/>
        <end position="285"/>
    </location>
</feature>
<dbReference type="InterPro" id="IPR050985">
    <property type="entry name" value="Alpha-glycosidase_related"/>
</dbReference>
<dbReference type="InterPro" id="IPR002252">
    <property type="entry name" value="Glyco_hydro_36"/>
</dbReference>
<keyword evidence="3 5" id="KW-0378">Hydrolase</keyword>
<dbReference type="Pfam" id="PF16874">
    <property type="entry name" value="Glyco_hydro_36C"/>
    <property type="match status" value="1"/>
</dbReference>
<dbReference type="Proteomes" id="UP001299546">
    <property type="component" value="Unassembled WGS sequence"/>
</dbReference>
<dbReference type="PANTHER" id="PTHR43053:SF3">
    <property type="entry name" value="ALPHA-GALACTOSIDASE C-RELATED"/>
    <property type="match status" value="1"/>
</dbReference>
<sequence>MGIYFDKMSRTFTLHTKESTYQMQVDSYGFLLHLYYGKKVNGCMDYLLTYADRGFSGNPYDAGEDRTYSLDALPQEFPCMGTGDYRSTALIVQNPDGSFGCDLRYKSHTIKAGKYGIPGLPAVYADEGGAETLEILLEDAVSGLQVYLLYGVLPEGDIITRSVKLVNEGRGKLYLEKVQSACLDFLTGTYDLIQFYGRHCMERNFQRTPISHGSQSIGSRRGTSSHQYSPVMIIASSDATERSGSCYAMNFVYSGGFRGEAERDQFNQTRILMGLQDEAFRYPLEGQEVFWAPEVILSYSDQGFNKLSQNLHKCIRNHVCRGKYKTKIRPVLLNSWEASYFDFTGESICELAEHAAEAGIELLVMDDGWFGKRDDDNSGLGDWYVNEKKLGMSLEELIRRVNDKGLKFGIWVEPEMVNEDSDLYRQHPDWALTIPERRPVRARNQLVLDFSRKEVVDYIYGKICGILDQGNVEYIKWDMNRSISDVYSHAAKEQGKVLYDYVKGLYDFLERIVKRYPDILLEGCSGGGGRFDAGMLYYTPQIWCSDNTDAVDRVHIQYGTSFGFPISAVGAHVSAVPNHQTGRKTPLSTRGTVAMAGTFGYELNLAELSPEDKLEIRRQIEEYHKYAPLIQNGLYYRLSNPYEEPVGAWAFVAEDGSEVLVQGIMLEIHGNMTANYVKLQGLKRESAYKDEISGRVYEGSALMEAGIPIPPAEGEFQAFQMLLKEYFCG</sequence>
<comment type="catalytic activity">
    <reaction evidence="1 5">
        <text>Hydrolysis of terminal, non-reducing alpha-D-galactose residues in alpha-D-galactosides, including galactose oligosaccharides, galactomannans and galactolipids.</text>
        <dbReference type="EC" id="3.2.1.22"/>
    </reaction>
</comment>
<dbReference type="InterPro" id="IPR013785">
    <property type="entry name" value="Aldolase_TIM"/>
</dbReference>
<proteinExistence type="inferred from homology"/>
<evidence type="ECO:0000259" key="6">
    <source>
        <dbReference type="Pfam" id="PF16874"/>
    </source>
</evidence>
<dbReference type="Gene3D" id="3.20.20.70">
    <property type="entry name" value="Aldolase class I"/>
    <property type="match status" value="1"/>
</dbReference>
<evidence type="ECO:0000256" key="3">
    <source>
        <dbReference type="ARBA" id="ARBA00022801"/>
    </source>
</evidence>
<evidence type="ECO:0000256" key="2">
    <source>
        <dbReference type="ARBA" id="ARBA00012755"/>
    </source>
</evidence>
<feature type="domain" description="Glycosyl hydrolase family 36 C-terminal" evidence="6">
    <location>
        <begin position="648"/>
        <end position="723"/>
    </location>
</feature>
<dbReference type="Gene3D" id="2.60.40.1180">
    <property type="entry name" value="Golgi alpha-mannosidase II"/>
    <property type="match status" value="1"/>
</dbReference>
<name>A0ABS8DDP2_9FIRM</name>
<dbReference type="RefSeq" id="WP_066736747.1">
    <property type="nucleotide sequence ID" value="NZ_JAJCIQ010000002.1"/>
</dbReference>
<protein>
    <recommendedName>
        <fullName evidence="2 5">Alpha-galactosidase</fullName>
        <ecNumber evidence="2 5">3.2.1.22</ecNumber>
    </recommendedName>
</protein>
<dbReference type="Gene3D" id="2.70.98.60">
    <property type="entry name" value="alpha-galactosidase from lactobacil brevis"/>
    <property type="match status" value="1"/>
</dbReference>
<evidence type="ECO:0000256" key="5">
    <source>
        <dbReference type="PIRNR" id="PIRNR005536"/>
    </source>
</evidence>
<dbReference type="InterPro" id="IPR017853">
    <property type="entry name" value="GH"/>
</dbReference>
<dbReference type="InterPro" id="IPR000111">
    <property type="entry name" value="Glyco_hydro_27/36_CS"/>
</dbReference>
<evidence type="ECO:0000256" key="1">
    <source>
        <dbReference type="ARBA" id="ARBA00001255"/>
    </source>
</evidence>
<evidence type="ECO:0000259" key="7">
    <source>
        <dbReference type="Pfam" id="PF16875"/>
    </source>
</evidence>